<feature type="transmembrane region" description="Helical" evidence="1">
    <location>
        <begin position="250"/>
        <end position="271"/>
    </location>
</feature>
<feature type="transmembrane region" description="Helical" evidence="1">
    <location>
        <begin position="174"/>
        <end position="196"/>
    </location>
</feature>
<name>A0A0H2SB27_9AGAM</name>
<keyword evidence="1" id="KW-1133">Transmembrane helix</keyword>
<feature type="transmembrane region" description="Helical" evidence="1">
    <location>
        <begin position="75"/>
        <end position="94"/>
    </location>
</feature>
<dbReference type="EMBL" id="KQ085890">
    <property type="protein sequence ID" value="KLO18913.1"/>
    <property type="molecule type" value="Genomic_DNA"/>
</dbReference>
<evidence type="ECO:0000313" key="3">
    <source>
        <dbReference type="Proteomes" id="UP000053477"/>
    </source>
</evidence>
<protein>
    <submittedName>
        <fullName evidence="2">Uncharacterized protein</fullName>
    </submittedName>
</protein>
<feature type="transmembrane region" description="Helical" evidence="1">
    <location>
        <begin position="363"/>
        <end position="383"/>
    </location>
</feature>
<organism evidence="2 3">
    <name type="scientific">Schizopora paradoxa</name>
    <dbReference type="NCBI Taxonomy" id="27342"/>
    <lineage>
        <taxon>Eukaryota</taxon>
        <taxon>Fungi</taxon>
        <taxon>Dikarya</taxon>
        <taxon>Basidiomycota</taxon>
        <taxon>Agaricomycotina</taxon>
        <taxon>Agaricomycetes</taxon>
        <taxon>Hymenochaetales</taxon>
        <taxon>Schizoporaceae</taxon>
        <taxon>Schizopora</taxon>
    </lineage>
</organism>
<dbReference type="OrthoDB" id="3264527at2759"/>
<feature type="transmembrane region" description="Helical" evidence="1">
    <location>
        <begin position="106"/>
        <end position="125"/>
    </location>
</feature>
<dbReference type="Proteomes" id="UP000053477">
    <property type="component" value="Unassembled WGS sequence"/>
</dbReference>
<sequence>MTTIMTSSLWSVLRILLDFSQIIVPTIIVYLTDAPVSLKVWLGAQNAQSLPKDLRAHVPESRGFLEKLRRLSPPWFANLECALLALFLLVVSVVDMFMNESPAKKFIIFGILVLPGTYSVWRLPLSPMILIIKSKIVPIFVQLKEKSSVVYNLVLSLSGIGVCVVALLDGANSVVQKLCQAVLYGAFLHIFTLASIPTAAKRTLRRHVFLGAAVGVVFVVSFVIIMVLFSGKTESHSGDLKPSKRNTPVWLHRMLSFTWSWIAFEFISLCYKMDYAFALDLGQVPTPRFRRSRVDAAKPIQAPEQQPRIVRIHPSFQPSFDKPFYKASIAGLAFFAISMTYLTGVFERSYPPARPEEYNQFPYFVSVLASPVIILFVLTLAYWKGEFRRVWNYEERWNDVPESVPFIDDEIESDDFTQDLELRGKEVYAGEEE</sequence>
<dbReference type="InParanoid" id="A0A0H2SB27"/>
<dbReference type="AlphaFoldDB" id="A0A0H2SB27"/>
<feature type="transmembrane region" description="Helical" evidence="1">
    <location>
        <begin position="12"/>
        <end position="31"/>
    </location>
</feature>
<evidence type="ECO:0000256" key="1">
    <source>
        <dbReference type="SAM" id="Phobius"/>
    </source>
</evidence>
<evidence type="ECO:0000313" key="2">
    <source>
        <dbReference type="EMBL" id="KLO18913.1"/>
    </source>
</evidence>
<keyword evidence="1" id="KW-0472">Membrane</keyword>
<feature type="transmembrane region" description="Helical" evidence="1">
    <location>
        <begin position="208"/>
        <end position="230"/>
    </location>
</feature>
<gene>
    <name evidence="2" type="ORF">SCHPADRAFT_885805</name>
</gene>
<accession>A0A0H2SB27</accession>
<feature type="transmembrane region" description="Helical" evidence="1">
    <location>
        <begin position="149"/>
        <end position="168"/>
    </location>
</feature>
<reference evidence="2 3" key="1">
    <citation type="submission" date="2015-04" db="EMBL/GenBank/DDBJ databases">
        <title>Complete genome sequence of Schizopora paradoxa KUC8140, a cosmopolitan wood degrader in East Asia.</title>
        <authorList>
            <consortium name="DOE Joint Genome Institute"/>
            <person name="Min B."/>
            <person name="Park H."/>
            <person name="Jang Y."/>
            <person name="Kim J.-J."/>
            <person name="Kim K.H."/>
            <person name="Pangilinan J."/>
            <person name="Lipzen A."/>
            <person name="Riley R."/>
            <person name="Grigoriev I.V."/>
            <person name="Spatafora J.W."/>
            <person name="Choi I.-G."/>
        </authorList>
    </citation>
    <scope>NUCLEOTIDE SEQUENCE [LARGE SCALE GENOMIC DNA]</scope>
    <source>
        <strain evidence="2 3">KUC8140</strain>
    </source>
</reference>
<keyword evidence="1" id="KW-0812">Transmembrane</keyword>
<proteinExistence type="predicted"/>
<feature type="transmembrane region" description="Helical" evidence="1">
    <location>
        <begin position="324"/>
        <end position="343"/>
    </location>
</feature>
<keyword evidence="3" id="KW-1185">Reference proteome</keyword>